<dbReference type="InterPro" id="IPR001708">
    <property type="entry name" value="YidC/ALB3/OXA1/COX18"/>
</dbReference>
<evidence type="ECO:0000256" key="11">
    <source>
        <dbReference type="ARBA" id="ARBA00023288"/>
    </source>
</evidence>
<feature type="transmembrane region" description="Helical" evidence="12">
    <location>
        <begin position="35"/>
        <end position="55"/>
    </location>
</feature>
<feature type="transmembrane region" description="Helical" evidence="12">
    <location>
        <begin position="166"/>
        <end position="187"/>
    </location>
</feature>
<keyword evidence="7 12" id="KW-1133">Transmembrane helix</keyword>
<dbReference type="InterPro" id="IPR028055">
    <property type="entry name" value="YidC/Oxa/ALB_C"/>
</dbReference>
<dbReference type="AlphaFoldDB" id="X4ZLE2"/>
<evidence type="ECO:0000256" key="1">
    <source>
        <dbReference type="ARBA" id="ARBA00004651"/>
    </source>
</evidence>
<keyword evidence="8 12" id="KW-0472">Membrane</keyword>
<evidence type="ECO:0000256" key="5">
    <source>
        <dbReference type="ARBA" id="ARBA00022729"/>
    </source>
</evidence>
<dbReference type="PANTHER" id="PTHR12428:SF65">
    <property type="entry name" value="CYTOCHROME C OXIDASE ASSEMBLY PROTEIN COX18, MITOCHONDRIAL"/>
    <property type="match status" value="1"/>
</dbReference>
<accession>X4ZLE2</accession>
<evidence type="ECO:0000256" key="10">
    <source>
        <dbReference type="ARBA" id="ARBA00023186"/>
    </source>
</evidence>
<name>X4ZLE2_9BACL</name>
<comment type="function">
    <text evidence="12">Required for the insertion and/or proper folding and/or complex formation of integral membrane proteins into the membrane. Involved in integration of membrane proteins that insert both dependently and independently of the Sec translocase complex, as well as at least some lipoproteins.</text>
</comment>
<evidence type="ECO:0000259" key="13">
    <source>
        <dbReference type="Pfam" id="PF02096"/>
    </source>
</evidence>
<keyword evidence="11" id="KW-0449">Lipoprotein</keyword>
<dbReference type="PRINTS" id="PR00701">
    <property type="entry name" value="60KDINNERMP"/>
</dbReference>
<dbReference type="Pfam" id="PF02096">
    <property type="entry name" value="60KD_IMP"/>
    <property type="match status" value="1"/>
</dbReference>
<keyword evidence="9" id="KW-0564">Palmitate</keyword>
<dbReference type="GO" id="GO:0015031">
    <property type="term" value="P:protein transport"/>
    <property type="evidence" value="ECO:0007669"/>
    <property type="project" value="UniProtKB-KW"/>
</dbReference>
<comment type="caution">
    <text evidence="12">Lacks conserved residue(s) required for the propagation of feature annotation.</text>
</comment>
<evidence type="ECO:0000256" key="9">
    <source>
        <dbReference type="ARBA" id="ARBA00023139"/>
    </source>
</evidence>
<keyword evidence="15" id="KW-1185">Reference proteome</keyword>
<evidence type="ECO:0000256" key="3">
    <source>
        <dbReference type="ARBA" id="ARBA00022475"/>
    </source>
</evidence>
<dbReference type="Proteomes" id="UP000019772">
    <property type="component" value="Chromosome"/>
</dbReference>
<dbReference type="STRING" id="1268072.PSAB_12935"/>
<dbReference type="InterPro" id="IPR047196">
    <property type="entry name" value="YidC_ALB_C"/>
</dbReference>
<dbReference type="CDD" id="cd20070">
    <property type="entry name" value="5TM_YidC_Alb3"/>
    <property type="match status" value="1"/>
</dbReference>
<dbReference type="NCBIfam" id="TIGR03592">
    <property type="entry name" value="yidC_oxa1_cterm"/>
    <property type="match status" value="1"/>
</dbReference>
<feature type="transmembrane region" description="Helical" evidence="12">
    <location>
        <begin position="240"/>
        <end position="258"/>
    </location>
</feature>
<sequence length="297" mass="33936">MKTTMVLPHIEIPYFQLGRTTMKKILLLQKWAKPILVMLIGVIPIILLSGCSTASQSNSINADSSGIFNHFFIYPFSILIKFFANAFHGNYGLSIVLMTFIIRLAIMPLMMNQTKKQMDMKEKMAVLQPELTALKEKYKNDVSTDAKKQQQVEMMQLYQKHQFNPLNMGCLPMLLQWPITLAFYYAIRRTPEIAAHDFLWFSLGKTDMILPLIAAAVYYVQFRVSQSVSAQYQQNQNNQMAFIGLLSPIMMGVFSFEMPAALPLYWAVGGIFIIVQTIILNKIYTKPNGESKTYLPM</sequence>
<dbReference type="GO" id="GO:0051205">
    <property type="term" value="P:protein insertion into membrane"/>
    <property type="evidence" value="ECO:0007669"/>
    <property type="project" value="TreeGrafter"/>
</dbReference>
<reference evidence="14 15" key="1">
    <citation type="journal article" date="2014" name="PLoS Genet.">
        <title>Comparative Genomic Analysis of N2-Fixing and Non-N2-Fixing Paenibacillus spp.: Organization, Evolution and Expression of the Nitrogen Fixation Genes.</title>
        <authorList>
            <person name="Xie J.B."/>
            <person name="Du Z."/>
            <person name="Bai L."/>
            <person name="Tian C."/>
            <person name="Zhang Y."/>
            <person name="Xie J.Y."/>
            <person name="Wang T."/>
            <person name="Liu X."/>
            <person name="Chen X."/>
            <person name="Cheng Q."/>
            <person name="Chen S."/>
            <person name="Li J."/>
        </authorList>
    </citation>
    <scope>NUCLEOTIDE SEQUENCE [LARGE SCALE GENOMIC DNA]</scope>
    <source>
        <strain evidence="14 15">T27</strain>
    </source>
</reference>
<dbReference type="HOGENOM" id="CLU_036138_5_1_9"/>
<feature type="domain" description="Membrane insertase YidC/Oxa/ALB C-terminal" evidence="13">
    <location>
        <begin position="91"/>
        <end position="282"/>
    </location>
</feature>
<feature type="transmembrane region" description="Helical" evidence="12">
    <location>
        <begin position="199"/>
        <end position="220"/>
    </location>
</feature>
<feature type="transmembrane region" description="Helical" evidence="12">
    <location>
        <begin position="67"/>
        <end position="84"/>
    </location>
</feature>
<dbReference type="GO" id="GO:0005886">
    <property type="term" value="C:plasma membrane"/>
    <property type="evidence" value="ECO:0007669"/>
    <property type="project" value="UniProtKB-SubCell"/>
</dbReference>
<evidence type="ECO:0000256" key="6">
    <source>
        <dbReference type="ARBA" id="ARBA00022927"/>
    </source>
</evidence>
<keyword evidence="6 12" id="KW-0653">Protein transport</keyword>
<evidence type="ECO:0000313" key="14">
    <source>
        <dbReference type="EMBL" id="AHV97505.1"/>
    </source>
</evidence>
<keyword evidence="5 12" id="KW-0732">Signal</keyword>
<dbReference type="GO" id="GO:0032977">
    <property type="term" value="F:membrane insertase activity"/>
    <property type="evidence" value="ECO:0007669"/>
    <property type="project" value="InterPro"/>
</dbReference>
<proteinExistence type="inferred from homology"/>
<evidence type="ECO:0000256" key="2">
    <source>
        <dbReference type="ARBA" id="ARBA00022448"/>
    </source>
</evidence>
<dbReference type="eggNOG" id="COG0706">
    <property type="taxonomic scope" value="Bacteria"/>
</dbReference>
<feature type="transmembrane region" description="Helical" evidence="12">
    <location>
        <begin position="90"/>
        <end position="111"/>
    </location>
</feature>
<evidence type="ECO:0000313" key="15">
    <source>
        <dbReference type="Proteomes" id="UP000019772"/>
    </source>
</evidence>
<evidence type="ECO:0000256" key="8">
    <source>
        <dbReference type="ARBA" id="ARBA00023136"/>
    </source>
</evidence>
<keyword evidence="4 12" id="KW-0812">Transmembrane</keyword>
<feature type="transmembrane region" description="Helical" evidence="12">
    <location>
        <begin position="264"/>
        <end position="284"/>
    </location>
</feature>
<dbReference type="PANTHER" id="PTHR12428">
    <property type="entry name" value="OXA1"/>
    <property type="match status" value="1"/>
</dbReference>
<protein>
    <recommendedName>
        <fullName evidence="12">Membrane protein insertase YidC</fullName>
    </recommendedName>
    <alternativeName>
        <fullName evidence="12">Foldase YidC</fullName>
    </alternativeName>
    <alternativeName>
        <fullName evidence="12">Membrane integrase YidC</fullName>
    </alternativeName>
    <alternativeName>
        <fullName evidence="12">Membrane protein YidC</fullName>
    </alternativeName>
</protein>
<keyword evidence="10 12" id="KW-0143">Chaperone</keyword>
<evidence type="ECO:0000256" key="7">
    <source>
        <dbReference type="ARBA" id="ARBA00022989"/>
    </source>
</evidence>
<keyword evidence="3 12" id="KW-1003">Cell membrane</keyword>
<dbReference type="InterPro" id="IPR023060">
    <property type="entry name" value="YidC/YidC1/YidC2_Firmicutes"/>
</dbReference>
<keyword evidence="2 12" id="KW-0813">Transport</keyword>
<dbReference type="EMBL" id="CP004078">
    <property type="protein sequence ID" value="AHV97505.1"/>
    <property type="molecule type" value="Genomic_DNA"/>
</dbReference>
<dbReference type="HAMAP" id="MF_01811">
    <property type="entry name" value="YidC_type2"/>
    <property type="match status" value="1"/>
</dbReference>
<comment type="similarity">
    <text evidence="12">Belongs to the OXA1/ALB3/YidC family. Type 2 subfamily.</text>
</comment>
<gene>
    <name evidence="12" type="primary">yidC</name>
    <name evidence="14" type="ORF">PSAB_12935</name>
</gene>
<dbReference type="PATRIC" id="fig|1268072.3.peg.2679"/>
<evidence type="ECO:0000256" key="4">
    <source>
        <dbReference type="ARBA" id="ARBA00022692"/>
    </source>
</evidence>
<dbReference type="KEGG" id="psab:PSAB_12935"/>
<comment type="subcellular location">
    <subcellularLocation>
        <location evidence="1 12">Cell membrane</location>
        <topology evidence="1 12">Multi-pass membrane protein</topology>
    </subcellularLocation>
</comment>
<organism evidence="14 15">
    <name type="scientific">Paenibacillus sabinae T27</name>
    <dbReference type="NCBI Taxonomy" id="1268072"/>
    <lineage>
        <taxon>Bacteria</taxon>
        <taxon>Bacillati</taxon>
        <taxon>Bacillota</taxon>
        <taxon>Bacilli</taxon>
        <taxon>Bacillales</taxon>
        <taxon>Paenibacillaceae</taxon>
        <taxon>Paenibacillus</taxon>
    </lineage>
</organism>
<evidence type="ECO:0000256" key="12">
    <source>
        <dbReference type="HAMAP-Rule" id="MF_01811"/>
    </source>
</evidence>